<dbReference type="Gene3D" id="4.10.240.10">
    <property type="entry name" value="Zn(2)-C6 fungal-type DNA-binding domain"/>
    <property type="match status" value="1"/>
</dbReference>
<evidence type="ECO:0000256" key="2">
    <source>
        <dbReference type="ARBA" id="ARBA00023125"/>
    </source>
</evidence>
<evidence type="ECO:0000256" key="3">
    <source>
        <dbReference type="ARBA" id="ARBA00023163"/>
    </source>
</evidence>
<keyword evidence="8" id="KW-1185">Reference proteome</keyword>
<dbReference type="PANTHER" id="PTHR31069:SF25">
    <property type="entry name" value="TRANSCRIPTION FACTOR, PUTATIVE (EUROFUNG)-RELATED"/>
    <property type="match status" value="1"/>
</dbReference>
<dbReference type="STRING" id="767770.A0A1L9MX92"/>
<dbReference type="CDD" id="cd00067">
    <property type="entry name" value="GAL4"/>
    <property type="match status" value="1"/>
</dbReference>
<dbReference type="AlphaFoldDB" id="A0A1L9MX92"/>
<evidence type="ECO:0000256" key="4">
    <source>
        <dbReference type="ARBA" id="ARBA00023242"/>
    </source>
</evidence>
<feature type="domain" description="Zn(2)-C6 fungal-type" evidence="6">
    <location>
        <begin position="19"/>
        <end position="47"/>
    </location>
</feature>
<dbReference type="GO" id="GO:0008270">
    <property type="term" value="F:zinc ion binding"/>
    <property type="evidence" value="ECO:0007669"/>
    <property type="project" value="InterPro"/>
</dbReference>
<dbReference type="InterPro" id="IPR021858">
    <property type="entry name" value="Fun_TF"/>
</dbReference>
<reference evidence="8" key="1">
    <citation type="journal article" date="2017" name="Genome Biol.">
        <title>Comparative genomics reveals high biological diversity and specific adaptations in the industrially and medically important fungal genus Aspergillus.</title>
        <authorList>
            <person name="de Vries R.P."/>
            <person name="Riley R."/>
            <person name="Wiebenga A."/>
            <person name="Aguilar-Osorio G."/>
            <person name="Amillis S."/>
            <person name="Uchima C.A."/>
            <person name="Anderluh G."/>
            <person name="Asadollahi M."/>
            <person name="Askin M."/>
            <person name="Barry K."/>
            <person name="Battaglia E."/>
            <person name="Bayram O."/>
            <person name="Benocci T."/>
            <person name="Braus-Stromeyer S.A."/>
            <person name="Caldana C."/>
            <person name="Canovas D."/>
            <person name="Cerqueira G.C."/>
            <person name="Chen F."/>
            <person name="Chen W."/>
            <person name="Choi C."/>
            <person name="Clum A."/>
            <person name="Dos Santos R.A."/>
            <person name="Damasio A.R."/>
            <person name="Diallinas G."/>
            <person name="Emri T."/>
            <person name="Fekete E."/>
            <person name="Flipphi M."/>
            <person name="Freyberg S."/>
            <person name="Gallo A."/>
            <person name="Gournas C."/>
            <person name="Habgood R."/>
            <person name="Hainaut M."/>
            <person name="Harispe M.L."/>
            <person name="Henrissat B."/>
            <person name="Hilden K.S."/>
            <person name="Hope R."/>
            <person name="Hossain A."/>
            <person name="Karabika E."/>
            <person name="Karaffa L."/>
            <person name="Karanyi Z."/>
            <person name="Krasevec N."/>
            <person name="Kuo A."/>
            <person name="Kusch H."/>
            <person name="LaButti K."/>
            <person name="Lagendijk E.L."/>
            <person name="Lapidus A."/>
            <person name="Levasseur A."/>
            <person name="Lindquist E."/>
            <person name="Lipzen A."/>
            <person name="Logrieco A.F."/>
            <person name="MacCabe A."/>
            <person name="Maekelae M.R."/>
            <person name="Malavazi I."/>
            <person name="Melin P."/>
            <person name="Meyer V."/>
            <person name="Mielnichuk N."/>
            <person name="Miskei M."/>
            <person name="Molnar A.P."/>
            <person name="Mule G."/>
            <person name="Ngan C.Y."/>
            <person name="Orejas M."/>
            <person name="Orosz E."/>
            <person name="Ouedraogo J.P."/>
            <person name="Overkamp K.M."/>
            <person name="Park H.-S."/>
            <person name="Perrone G."/>
            <person name="Piumi F."/>
            <person name="Punt P.J."/>
            <person name="Ram A.F."/>
            <person name="Ramon A."/>
            <person name="Rauscher S."/>
            <person name="Record E."/>
            <person name="Riano-Pachon D.M."/>
            <person name="Robert V."/>
            <person name="Roehrig J."/>
            <person name="Ruller R."/>
            <person name="Salamov A."/>
            <person name="Salih N.S."/>
            <person name="Samson R.A."/>
            <person name="Sandor E."/>
            <person name="Sanguinetti M."/>
            <person name="Schuetze T."/>
            <person name="Sepcic K."/>
            <person name="Shelest E."/>
            <person name="Sherlock G."/>
            <person name="Sophianopoulou V."/>
            <person name="Squina F.M."/>
            <person name="Sun H."/>
            <person name="Susca A."/>
            <person name="Todd R.B."/>
            <person name="Tsang A."/>
            <person name="Unkles S.E."/>
            <person name="van de Wiele N."/>
            <person name="van Rossen-Uffink D."/>
            <person name="Oliveira J.V."/>
            <person name="Vesth T.C."/>
            <person name="Visser J."/>
            <person name="Yu J.-H."/>
            <person name="Zhou M."/>
            <person name="Andersen M.R."/>
            <person name="Archer D.B."/>
            <person name="Baker S.E."/>
            <person name="Benoit I."/>
            <person name="Brakhage A.A."/>
            <person name="Braus G.H."/>
            <person name="Fischer R."/>
            <person name="Frisvad J.C."/>
            <person name="Goldman G.H."/>
            <person name="Houbraken J."/>
            <person name="Oakley B."/>
            <person name="Pocsi I."/>
            <person name="Scazzocchio C."/>
            <person name="Seiboth B."/>
            <person name="vanKuyk P.A."/>
            <person name="Wortman J."/>
            <person name="Dyer P.S."/>
            <person name="Grigoriev I.V."/>
        </authorList>
    </citation>
    <scope>NUCLEOTIDE SEQUENCE [LARGE SCALE GENOMIC DNA]</scope>
    <source>
        <strain evidence="8">CBS 134.48</strain>
    </source>
</reference>
<keyword evidence="4" id="KW-0539">Nucleus</keyword>
<keyword evidence="1" id="KW-0805">Transcription regulation</keyword>
<sequence>MPSSKPSGRRTRRSHALGACKTCRRRHAKCDQKRPTCQMCRATGVVCEGFVDEIRWMSDRKSQPSSGTATGKANDPEKQGPRRHLYTEKSRVSMSDALSADLVSGSIDASLAEIENRSRDAGRPSQGDVVVGPFSVLDFSLTGPKSASTAQPADETTVANDVVLSSGNTLPEGASGVSPALSQDSLAYMNDLLQWSDILSLDPQLHSATLSGTLDLGDWLPLDLGTQAPILEHNLLGEAPSLMNDTAAVYNPGPENGCDSKMISAVDSNPPDVLADAHFLLRHFQDHVISRMMAVPLDQKSPWKILNVPSAVVTYSDITFLGSQNITHARLANLYCLLACSALHLTVNPSMRTSDSTERWKPVAEYAYHLAKDHMQMSLKHETQEPKKAKYKDQLMAICALTEFAVLSGQQQDARCYMIDAERLLRLRGLPKQRISQKARLLHHTYTWLRIVGESTYVLHNYTPSDTFIEALKYRFRYQRGENTQAAGYRTSRLDDFLRLDRRPSDSDLDIDEPKEADVGLYDIHLQDSRKYIATLYSQIYGVSETWLSLVSQTTRLANVMETFRVAREMRQGINASLEAWEALHRRSARLESMICTFASRRTEDNICGSANILARSHGCLLQALNSALVIFFYRRIRQVHPAILESQVDKVISALNEFDVALMEADHTGPGTVWPLFIAGCEATTPDRRQSITALLDKGEARCGFSAYQTVREVMKQVWDRQDAHFTRGRGEIFPTWLDVVKSKQIWPILA</sequence>
<protein>
    <recommendedName>
        <fullName evidence="6">Zn(2)-C6 fungal-type domain-containing protein</fullName>
    </recommendedName>
</protein>
<dbReference type="InterPro" id="IPR036864">
    <property type="entry name" value="Zn2-C6_fun-type_DNA-bd_sf"/>
</dbReference>
<dbReference type="OrthoDB" id="5089701at2759"/>
<dbReference type="VEuPathDB" id="FungiDB:ASPTUDRAFT_57442"/>
<dbReference type="Pfam" id="PF11951">
    <property type="entry name" value="Fungal_trans_2"/>
    <property type="match status" value="1"/>
</dbReference>
<dbReference type="GO" id="GO:0009893">
    <property type="term" value="P:positive regulation of metabolic process"/>
    <property type="evidence" value="ECO:0007669"/>
    <property type="project" value="UniProtKB-ARBA"/>
</dbReference>
<evidence type="ECO:0000313" key="8">
    <source>
        <dbReference type="Proteomes" id="UP000184304"/>
    </source>
</evidence>
<proteinExistence type="predicted"/>
<keyword evidence="3" id="KW-0804">Transcription</keyword>
<evidence type="ECO:0000256" key="5">
    <source>
        <dbReference type="SAM" id="MobiDB-lite"/>
    </source>
</evidence>
<name>A0A1L9MX92_ASPTC</name>
<dbReference type="EMBL" id="KV878205">
    <property type="protein sequence ID" value="OJI81644.1"/>
    <property type="molecule type" value="Genomic_DNA"/>
</dbReference>
<dbReference type="GO" id="GO:0000981">
    <property type="term" value="F:DNA-binding transcription factor activity, RNA polymerase II-specific"/>
    <property type="evidence" value="ECO:0007669"/>
    <property type="project" value="InterPro"/>
</dbReference>
<dbReference type="OMA" id="ARCYMID"/>
<dbReference type="SUPFAM" id="SSF57701">
    <property type="entry name" value="Zn2/Cys6 DNA-binding domain"/>
    <property type="match status" value="1"/>
</dbReference>
<feature type="region of interest" description="Disordered" evidence="5">
    <location>
        <begin position="58"/>
        <end position="91"/>
    </location>
</feature>
<evidence type="ECO:0000313" key="7">
    <source>
        <dbReference type="EMBL" id="OJI81644.1"/>
    </source>
</evidence>
<organism evidence="7 8">
    <name type="scientific">Aspergillus tubingensis (strain CBS 134.48)</name>
    <dbReference type="NCBI Taxonomy" id="767770"/>
    <lineage>
        <taxon>Eukaryota</taxon>
        <taxon>Fungi</taxon>
        <taxon>Dikarya</taxon>
        <taxon>Ascomycota</taxon>
        <taxon>Pezizomycotina</taxon>
        <taxon>Eurotiomycetes</taxon>
        <taxon>Eurotiomycetidae</taxon>
        <taxon>Eurotiales</taxon>
        <taxon>Aspergillaceae</taxon>
        <taxon>Aspergillus</taxon>
        <taxon>Aspergillus subgen. Circumdati</taxon>
    </lineage>
</organism>
<dbReference type="Pfam" id="PF00172">
    <property type="entry name" value="Zn_clus"/>
    <property type="match status" value="1"/>
</dbReference>
<dbReference type="PROSITE" id="PS50048">
    <property type="entry name" value="ZN2_CY6_FUNGAL_2"/>
    <property type="match status" value="1"/>
</dbReference>
<gene>
    <name evidence="7" type="ORF">ASPTUDRAFT_57442</name>
</gene>
<feature type="compositionally biased region" description="Basic and acidic residues" evidence="5">
    <location>
        <begin position="74"/>
        <end position="91"/>
    </location>
</feature>
<keyword evidence="2" id="KW-0238">DNA-binding</keyword>
<evidence type="ECO:0000256" key="1">
    <source>
        <dbReference type="ARBA" id="ARBA00023015"/>
    </source>
</evidence>
<dbReference type="GO" id="GO:0003677">
    <property type="term" value="F:DNA binding"/>
    <property type="evidence" value="ECO:0007669"/>
    <property type="project" value="UniProtKB-KW"/>
</dbReference>
<dbReference type="PANTHER" id="PTHR31069">
    <property type="entry name" value="OLEATE-ACTIVATED TRANSCRIPTION FACTOR 1-RELATED"/>
    <property type="match status" value="1"/>
</dbReference>
<dbReference type="SMART" id="SM00066">
    <property type="entry name" value="GAL4"/>
    <property type="match status" value="1"/>
</dbReference>
<accession>A0A1L9MX92</accession>
<dbReference type="PROSITE" id="PS00463">
    <property type="entry name" value="ZN2_CY6_FUNGAL_1"/>
    <property type="match status" value="1"/>
</dbReference>
<dbReference type="InterPro" id="IPR001138">
    <property type="entry name" value="Zn2Cys6_DnaBD"/>
</dbReference>
<evidence type="ECO:0000259" key="6">
    <source>
        <dbReference type="PROSITE" id="PS50048"/>
    </source>
</evidence>
<dbReference type="InterPro" id="IPR050675">
    <property type="entry name" value="OAF3"/>
</dbReference>
<dbReference type="Proteomes" id="UP000184304">
    <property type="component" value="Unassembled WGS sequence"/>
</dbReference>